<dbReference type="OrthoDB" id="9814913at2"/>
<evidence type="ECO:0000256" key="1">
    <source>
        <dbReference type="ARBA" id="ARBA00005199"/>
    </source>
</evidence>
<proteinExistence type="inferred from homology"/>
<gene>
    <name evidence="5" type="primary">otsB</name>
    <name evidence="5" type="ORF">GQR91_03225</name>
    <name evidence="6" type="ORF">SAMN05216557_101670</name>
</gene>
<protein>
    <recommendedName>
        <fullName evidence="4">Trehalose 6-phosphate phosphatase</fullName>
        <ecNumber evidence="4">3.1.3.12</ecNumber>
    </recommendedName>
</protein>
<dbReference type="GO" id="GO:0046872">
    <property type="term" value="F:metal ion binding"/>
    <property type="evidence" value="ECO:0007669"/>
    <property type="project" value="UniProtKB-KW"/>
</dbReference>
<dbReference type="Pfam" id="PF02358">
    <property type="entry name" value="Trehalose_PPase"/>
    <property type="match status" value="1"/>
</dbReference>
<evidence type="ECO:0000313" key="8">
    <source>
        <dbReference type="Proteomes" id="UP000436801"/>
    </source>
</evidence>
<comment type="pathway">
    <text evidence="1 4">Glycan biosynthesis; trehalose biosynthesis.</text>
</comment>
<dbReference type="RefSeq" id="WP_149681140.1">
    <property type="nucleotide sequence ID" value="NZ_FNBI01000001.1"/>
</dbReference>
<dbReference type="InterPro" id="IPR044651">
    <property type="entry name" value="OTSB-like"/>
</dbReference>
<reference evidence="6 7" key="1">
    <citation type="submission" date="2016-10" db="EMBL/GenBank/DDBJ databases">
        <authorList>
            <person name="Varghese N."/>
            <person name="Submissions S."/>
        </authorList>
    </citation>
    <scope>NUCLEOTIDE SEQUENCE [LARGE SCALE GENOMIC DNA]</scope>
    <source>
        <strain evidence="6 7">S7-754</strain>
    </source>
</reference>
<comment type="function">
    <text evidence="4">Removes the phosphate from trehalose 6-phosphate to produce free trehalose.</text>
</comment>
<comment type="cofactor">
    <cofactor evidence="4">
        <name>Mg(2+)</name>
        <dbReference type="ChEBI" id="CHEBI:18420"/>
    </cofactor>
</comment>
<keyword evidence="4" id="KW-0479">Metal-binding</keyword>
<dbReference type="AlphaFoldDB" id="A0A1G7G2M5"/>
<evidence type="ECO:0000313" key="7">
    <source>
        <dbReference type="Proteomes" id="UP000323502"/>
    </source>
</evidence>
<dbReference type="Gene3D" id="3.40.50.1000">
    <property type="entry name" value="HAD superfamily/HAD-like"/>
    <property type="match status" value="1"/>
</dbReference>
<dbReference type="InterPro" id="IPR023214">
    <property type="entry name" value="HAD_sf"/>
</dbReference>
<dbReference type="InterPro" id="IPR036412">
    <property type="entry name" value="HAD-like_sf"/>
</dbReference>
<dbReference type="Proteomes" id="UP000323502">
    <property type="component" value="Unassembled WGS sequence"/>
</dbReference>
<evidence type="ECO:0000256" key="2">
    <source>
        <dbReference type="ARBA" id="ARBA00008770"/>
    </source>
</evidence>
<keyword evidence="4" id="KW-0460">Magnesium</keyword>
<comment type="catalytic activity">
    <reaction evidence="4">
        <text>alpha,alpha-trehalose 6-phosphate + H2O = alpha,alpha-trehalose + phosphate</text>
        <dbReference type="Rhea" id="RHEA:23420"/>
        <dbReference type="ChEBI" id="CHEBI:15377"/>
        <dbReference type="ChEBI" id="CHEBI:16551"/>
        <dbReference type="ChEBI" id="CHEBI:43474"/>
        <dbReference type="ChEBI" id="CHEBI:58429"/>
        <dbReference type="EC" id="3.1.3.12"/>
    </reaction>
</comment>
<dbReference type="Gene3D" id="3.30.70.1020">
    <property type="entry name" value="Trehalose-6-phosphate phosphatase related protein, domain 2"/>
    <property type="match status" value="1"/>
</dbReference>
<reference evidence="5 8" key="2">
    <citation type="submission" date="2019-12" db="EMBL/GenBank/DDBJ databases">
        <authorList>
            <person name="Zheng J."/>
        </authorList>
    </citation>
    <scope>NUCLEOTIDE SEQUENCE [LARGE SCALE GENOMIC DNA]</scope>
    <source>
        <strain evidence="5 8">DSM 27347</strain>
    </source>
</reference>
<keyword evidence="7" id="KW-1185">Reference proteome</keyword>
<dbReference type="GO" id="GO:0004805">
    <property type="term" value="F:trehalose-phosphatase activity"/>
    <property type="evidence" value="ECO:0007669"/>
    <property type="project" value="UniProtKB-EC"/>
</dbReference>
<dbReference type="PANTHER" id="PTHR43768:SF3">
    <property type="entry name" value="TREHALOSE 6-PHOSPHATE PHOSPHATASE"/>
    <property type="match status" value="1"/>
</dbReference>
<dbReference type="InterPro" id="IPR003337">
    <property type="entry name" value="Trehalose_PPase"/>
</dbReference>
<dbReference type="SUPFAM" id="SSF56784">
    <property type="entry name" value="HAD-like"/>
    <property type="match status" value="1"/>
</dbReference>
<keyword evidence="3 4" id="KW-0378">Hydrolase</keyword>
<dbReference type="PANTHER" id="PTHR43768">
    <property type="entry name" value="TREHALOSE 6-PHOSPHATE PHOSPHATASE"/>
    <property type="match status" value="1"/>
</dbReference>
<evidence type="ECO:0000313" key="5">
    <source>
        <dbReference type="EMBL" id="MWC42669.1"/>
    </source>
</evidence>
<dbReference type="Proteomes" id="UP000436801">
    <property type="component" value="Unassembled WGS sequence"/>
</dbReference>
<accession>A0A1G7G2M5</accession>
<evidence type="ECO:0000256" key="3">
    <source>
        <dbReference type="ARBA" id="ARBA00022801"/>
    </source>
</evidence>
<dbReference type="EC" id="3.1.3.12" evidence="4"/>
<dbReference type="InterPro" id="IPR006379">
    <property type="entry name" value="HAD-SF_hydro_IIB"/>
</dbReference>
<organism evidence="6 7">
    <name type="scientific">Sphingomonas carotinifaciens</name>
    <dbReference type="NCBI Taxonomy" id="1166323"/>
    <lineage>
        <taxon>Bacteria</taxon>
        <taxon>Pseudomonadati</taxon>
        <taxon>Pseudomonadota</taxon>
        <taxon>Alphaproteobacteria</taxon>
        <taxon>Sphingomonadales</taxon>
        <taxon>Sphingomonadaceae</taxon>
        <taxon>Sphingomonas</taxon>
    </lineage>
</organism>
<name>A0A1G7G2M5_9SPHN</name>
<evidence type="ECO:0000313" key="6">
    <source>
        <dbReference type="EMBL" id="SDE82325.1"/>
    </source>
</evidence>
<evidence type="ECO:0000256" key="4">
    <source>
        <dbReference type="RuleBase" id="RU361117"/>
    </source>
</evidence>
<dbReference type="GO" id="GO:0005992">
    <property type="term" value="P:trehalose biosynthetic process"/>
    <property type="evidence" value="ECO:0007669"/>
    <property type="project" value="UniProtKB-UniPathway"/>
</dbReference>
<dbReference type="NCBIfam" id="TIGR00685">
    <property type="entry name" value="T6PP"/>
    <property type="match status" value="1"/>
</dbReference>
<sequence length="247" mass="25887">MAELVPPPPALSTTDSLFLDFDGTLVELAERPDAVVVAPSLVDMLDRLAATMPGRVAIVSGRSIAQLDAMLGPQARHFALAGSHGAERRTPEHGYESPEPPEALALAAESLRDYADTNGLVFEAKSFGAAIHYRQRPELEDDANAAAAAVADTHGLVLQRGKMMAEVRLSGDKGDAILGLLETSAMQGTRPLFFGDDVTDEDGFVAAAASGGAGVLIGPLRETAALYRLESVSALHTWIAAAMEARA</sequence>
<comment type="similarity">
    <text evidence="2 4">Belongs to the trehalose phosphatase family.</text>
</comment>
<dbReference type="NCBIfam" id="TIGR01484">
    <property type="entry name" value="HAD-SF-IIB"/>
    <property type="match status" value="1"/>
</dbReference>
<dbReference type="UniPathway" id="UPA00299"/>
<dbReference type="EMBL" id="FNBI01000001">
    <property type="protein sequence ID" value="SDE82325.1"/>
    <property type="molecule type" value="Genomic_DNA"/>
</dbReference>
<dbReference type="EMBL" id="WSUT01000005">
    <property type="protein sequence ID" value="MWC42669.1"/>
    <property type="molecule type" value="Genomic_DNA"/>
</dbReference>